<dbReference type="PANTHER" id="PTHR47074">
    <property type="entry name" value="BNAC02G40300D PROTEIN"/>
    <property type="match status" value="1"/>
</dbReference>
<feature type="region of interest" description="Disordered" evidence="1">
    <location>
        <begin position="203"/>
        <end position="229"/>
    </location>
</feature>
<dbReference type="InterPro" id="IPR002156">
    <property type="entry name" value="RNaseH_domain"/>
</dbReference>
<name>A0ABR0QCG8_GOSAR</name>
<gene>
    <name evidence="3" type="ORF">PVK06_012444</name>
</gene>
<accession>A0ABR0QCG8</accession>
<dbReference type="InterPro" id="IPR044730">
    <property type="entry name" value="RNase_H-like_dom_plant"/>
</dbReference>
<evidence type="ECO:0000256" key="1">
    <source>
        <dbReference type="SAM" id="MobiDB-lite"/>
    </source>
</evidence>
<proteinExistence type="predicted"/>
<dbReference type="CDD" id="cd06222">
    <property type="entry name" value="RNase_H_like"/>
    <property type="match status" value="1"/>
</dbReference>
<dbReference type="Pfam" id="PF13456">
    <property type="entry name" value="RVT_3"/>
    <property type="match status" value="1"/>
</dbReference>
<evidence type="ECO:0000313" key="4">
    <source>
        <dbReference type="Proteomes" id="UP001358586"/>
    </source>
</evidence>
<dbReference type="EMBL" id="JARKNE010000004">
    <property type="protein sequence ID" value="KAK5836647.1"/>
    <property type="molecule type" value="Genomic_DNA"/>
</dbReference>
<dbReference type="InterPro" id="IPR052929">
    <property type="entry name" value="RNase_H-like_EbsB-rel"/>
</dbReference>
<organism evidence="3 4">
    <name type="scientific">Gossypium arboreum</name>
    <name type="common">Tree cotton</name>
    <name type="synonym">Gossypium nanking</name>
    <dbReference type="NCBI Taxonomy" id="29729"/>
    <lineage>
        <taxon>Eukaryota</taxon>
        <taxon>Viridiplantae</taxon>
        <taxon>Streptophyta</taxon>
        <taxon>Embryophyta</taxon>
        <taxon>Tracheophyta</taxon>
        <taxon>Spermatophyta</taxon>
        <taxon>Magnoliopsida</taxon>
        <taxon>eudicotyledons</taxon>
        <taxon>Gunneridae</taxon>
        <taxon>Pentapetalae</taxon>
        <taxon>rosids</taxon>
        <taxon>malvids</taxon>
        <taxon>Malvales</taxon>
        <taxon>Malvaceae</taxon>
        <taxon>Malvoideae</taxon>
        <taxon>Gossypium</taxon>
    </lineage>
</organism>
<reference evidence="3 4" key="1">
    <citation type="submission" date="2023-03" db="EMBL/GenBank/DDBJ databases">
        <title>WGS of Gossypium arboreum.</title>
        <authorList>
            <person name="Yu D."/>
        </authorList>
    </citation>
    <scope>NUCLEOTIDE SEQUENCE [LARGE SCALE GENOMIC DNA]</scope>
    <source>
        <tissue evidence="3">Leaf</tissue>
    </source>
</reference>
<protein>
    <recommendedName>
        <fullName evidence="2">RNase H type-1 domain-containing protein</fullName>
    </recommendedName>
</protein>
<evidence type="ECO:0000259" key="2">
    <source>
        <dbReference type="Pfam" id="PF13456"/>
    </source>
</evidence>
<sequence length="229" mass="26773">MLDNNLVRNHRIQDLQWKPPSEDQVKVNIDTSFQKPNNRAVSGIIVRNNNGFVIGSCTYSIENIRDPTIVETYARLHEVAFAENLGFQYIILEGDPLNVVKKLQKNDDYIDRSVIGGIIDEIRNKARKFRSLMYRHIPQEANEAAHVIVMWGKGRDLPTFWVEKNSEGGRSIHSEGSKGYGIRAQKHKKEHWFLIYENYSHQNRKTKKKKERDKGTKKGKRRIQSRRQF</sequence>
<dbReference type="Proteomes" id="UP001358586">
    <property type="component" value="Chromosome 4"/>
</dbReference>
<keyword evidence="4" id="KW-1185">Reference proteome</keyword>
<dbReference type="InterPro" id="IPR036397">
    <property type="entry name" value="RNaseH_sf"/>
</dbReference>
<dbReference type="Gene3D" id="3.30.420.10">
    <property type="entry name" value="Ribonuclease H-like superfamily/Ribonuclease H"/>
    <property type="match status" value="1"/>
</dbReference>
<dbReference type="PANTHER" id="PTHR47074:SF61">
    <property type="entry name" value="RNASE H TYPE-1 DOMAIN-CONTAINING PROTEIN"/>
    <property type="match status" value="1"/>
</dbReference>
<feature type="domain" description="RNase H type-1" evidence="2">
    <location>
        <begin position="28"/>
        <end position="149"/>
    </location>
</feature>
<evidence type="ECO:0000313" key="3">
    <source>
        <dbReference type="EMBL" id="KAK5836647.1"/>
    </source>
</evidence>
<comment type="caution">
    <text evidence="3">The sequence shown here is derived from an EMBL/GenBank/DDBJ whole genome shotgun (WGS) entry which is preliminary data.</text>
</comment>